<accession>A0A1E7RFS4</accession>
<sequence length="704" mass="80104">MLLTKQLLAFRPDRTDLIFASKTFFAGMVALYIAFRLDLPYPMWAIGTVFILANPYSGMVSSKALYRLMGTFFGAAMALLMLPHLINTPWLFTLIIAAWVAFCLYISLLDRTPRSYMFMLAGYTCVMVVTNAINNMSSTTSTYTMFDIALGRVLEISVAVIVTSVVFSSIFPLHIGTAIQKRLQKAFDETQSVFIRLFNEKQSSRSAADLISAINRDTNDIHGLAVHLSYEKGHLKGMTKPLQELLHQFSLVFVNLIAMSQRLTQLDELEPQIRQQLQPIIQNILVFLKQKPDITIPSIQVLPENFHEDFQILIEQTHSRHAQIVLESLKMDIRHFIQNIYTVKFIWELIQKGERKLPDFITPLTTHYPSLHRDHGVAVRGGLAAFFSVAIAFAIWIYSGWQYGYMMAQMAAVVACILTALDNPIPTLKVFMRGTLYATLIVFVYLFFILPDVKEFWQLAIVLAPVMIYSVCLIPHPPLTGLGLPISINVIMALNLQNHYQISPIPSIDAAIAGLIGPIIPVLALYYIRAMSPDITAQRLLSAHYRAMYETLDLPFGSQLKIHVRGMLDRLGLLSNKMVQDQQVKIQINEALIETSAAIDLTRLQELAQHQDIPFALHEEIQHLRQKLFQAFQQLEKNPIHHHVDTQAIFQSLDRIRDLSFLLQNQDIQHRLWMSINNVRYSICHASMQAHLQIQATPHRENTV</sequence>
<feature type="transmembrane region" description="Helical" evidence="7">
    <location>
        <begin position="17"/>
        <end position="35"/>
    </location>
</feature>
<dbReference type="RefSeq" id="WP_070068525.1">
    <property type="nucleotide sequence ID" value="NZ_MKKK01000001.1"/>
</dbReference>
<organism evidence="8 9">
    <name type="scientific">Acinetobacter qingfengensis</name>
    <dbReference type="NCBI Taxonomy" id="1262585"/>
    <lineage>
        <taxon>Bacteria</taxon>
        <taxon>Pseudomonadati</taxon>
        <taxon>Pseudomonadota</taxon>
        <taxon>Gammaproteobacteria</taxon>
        <taxon>Moraxellales</taxon>
        <taxon>Moraxellaceae</taxon>
        <taxon>Acinetobacter</taxon>
    </lineage>
</organism>
<keyword evidence="4 7" id="KW-0812">Transmembrane</keyword>
<evidence type="ECO:0000256" key="7">
    <source>
        <dbReference type="SAM" id="Phobius"/>
    </source>
</evidence>
<dbReference type="STRING" id="1262585.BJI46_01100"/>
<evidence type="ECO:0000256" key="5">
    <source>
        <dbReference type="ARBA" id="ARBA00022989"/>
    </source>
</evidence>
<keyword evidence="6 7" id="KW-0472">Membrane</keyword>
<reference evidence="8 9" key="1">
    <citation type="submission" date="2016-09" db="EMBL/GenBank/DDBJ databases">
        <authorList>
            <person name="Capua I."/>
            <person name="De Benedictis P."/>
            <person name="Joannis T."/>
            <person name="Lombin L.H."/>
            <person name="Cattoli G."/>
        </authorList>
    </citation>
    <scope>NUCLEOTIDE SEQUENCE [LARGE SCALE GENOMIC DNA]</scope>
    <source>
        <strain evidence="8 9">ANC 4671</strain>
    </source>
</reference>
<comment type="caution">
    <text evidence="8">The sequence shown here is derived from an EMBL/GenBank/DDBJ whole genome shotgun (WGS) entry which is preliminary data.</text>
</comment>
<feature type="transmembrane region" description="Helical" evidence="7">
    <location>
        <begin position="64"/>
        <end position="84"/>
    </location>
</feature>
<evidence type="ECO:0000256" key="1">
    <source>
        <dbReference type="ARBA" id="ARBA00004651"/>
    </source>
</evidence>
<feature type="transmembrane region" description="Helical" evidence="7">
    <location>
        <begin position="456"/>
        <end position="474"/>
    </location>
</feature>
<feature type="transmembrane region" description="Helical" evidence="7">
    <location>
        <begin position="430"/>
        <end position="450"/>
    </location>
</feature>
<dbReference type="Pfam" id="PF04632">
    <property type="entry name" value="FUSC"/>
    <property type="match status" value="1"/>
</dbReference>
<keyword evidence="5 7" id="KW-1133">Transmembrane helix</keyword>
<dbReference type="InterPro" id="IPR006726">
    <property type="entry name" value="PHBA_efflux_AaeB/fusaric-R"/>
</dbReference>
<dbReference type="GO" id="GO:0022857">
    <property type="term" value="F:transmembrane transporter activity"/>
    <property type="evidence" value="ECO:0007669"/>
    <property type="project" value="InterPro"/>
</dbReference>
<evidence type="ECO:0000256" key="2">
    <source>
        <dbReference type="ARBA" id="ARBA00022448"/>
    </source>
</evidence>
<feature type="transmembrane region" description="Helical" evidence="7">
    <location>
        <begin position="508"/>
        <end position="528"/>
    </location>
</feature>
<feature type="transmembrane region" description="Helical" evidence="7">
    <location>
        <begin position="377"/>
        <end position="397"/>
    </location>
</feature>
<evidence type="ECO:0000313" key="9">
    <source>
        <dbReference type="Proteomes" id="UP000185895"/>
    </source>
</evidence>
<evidence type="ECO:0000313" key="8">
    <source>
        <dbReference type="EMBL" id="OEY98146.1"/>
    </source>
</evidence>
<keyword evidence="3" id="KW-1003">Cell membrane</keyword>
<dbReference type="PANTHER" id="PTHR30509:SF9">
    <property type="entry name" value="MULTIDRUG RESISTANCE PROTEIN MDTO"/>
    <property type="match status" value="1"/>
</dbReference>
<dbReference type="EMBL" id="MKKK01000001">
    <property type="protein sequence ID" value="OEY98146.1"/>
    <property type="molecule type" value="Genomic_DNA"/>
</dbReference>
<keyword evidence="9" id="KW-1185">Reference proteome</keyword>
<dbReference type="OrthoDB" id="9807111at2"/>
<keyword evidence="2" id="KW-0813">Transport</keyword>
<name>A0A1E7RFS4_9GAMM</name>
<proteinExistence type="predicted"/>
<dbReference type="GO" id="GO:0005886">
    <property type="term" value="C:plasma membrane"/>
    <property type="evidence" value="ECO:0007669"/>
    <property type="project" value="UniProtKB-SubCell"/>
</dbReference>
<evidence type="ECO:0000256" key="6">
    <source>
        <dbReference type="ARBA" id="ARBA00023136"/>
    </source>
</evidence>
<dbReference type="Proteomes" id="UP000185895">
    <property type="component" value="Unassembled WGS sequence"/>
</dbReference>
<evidence type="ECO:0000256" key="3">
    <source>
        <dbReference type="ARBA" id="ARBA00022475"/>
    </source>
</evidence>
<evidence type="ECO:0000256" key="4">
    <source>
        <dbReference type="ARBA" id="ARBA00022692"/>
    </source>
</evidence>
<comment type="subcellular location">
    <subcellularLocation>
        <location evidence="1">Cell membrane</location>
        <topology evidence="1">Multi-pass membrane protein</topology>
    </subcellularLocation>
</comment>
<feature type="transmembrane region" description="Helical" evidence="7">
    <location>
        <begin position="153"/>
        <end position="175"/>
    </location>
</feature>
<dbReference type="PANTHER" id="PTHR30509">
    <property type="entry name" value="P-HYDROXYBENZOIC ACID EFFLUX PUMP SUBUNIT-RELATED"/>
    <property type="match status" value="1"/>
</dbReference>
<protein>
    <submittedName>
        <fullName evidence="8">Fusaric acid resistance protein</fullName>
    </submittedName>
</protein>
<gene>
    <name evidence="8" type="ORF">BJI46_01100</name>
</gene>
<feature type="transmembrane region" description="Helical" evidence="7">
    <location>
        <begin position="116"/>
        <end position="133"/>
    </location>
</feature>
<feature type="transmembrane region" description="Helical" evidence="7">
    <location>
        <begin position="90"/>
        <end position="109"/>
    </location>
</feature>
<feature type="transmembrane region" description="Helical" evidence="7">
    <location>
        <begin position="41"/>
        <end position="57"/>
    </location>
</feature>
<dbReference type="AlphaFoldDB" id="A0A1E7RFS4"/>